<evidence type="ECO:0000313" key="4">
    <source>
        <dbReference type="EMBL" id="KLO14573.1"/>
    </source>
</evidence>
<dbReference type="Pfam" id="PF01780">
    <property type="entry name" value="Ribosomal_L37ae"/>
    <property type="match status" value="1"/>
</dbReference>
<evidence type="ECO:0000256" key="3">
    <source>
        <dbReference type="ARBA" id="ARBA00023274"/>
    </source>
</evidence>
<dbReference type="OrthoDB" id="10258345at2759"/>
<dbReference type="Gene3D" id="2.20.25.30">
    <property type="match status" value="1"/>
</dbReference>
<dbReference type="EMBL" id="KQ085942">
    <property type="protein sequence ID" value="KLO14573.1"/>
    <property type="molecule type" value="Genomic_DNA"/>
</dbReference>
<protein>
    <submittedName>
        <fullName evidence="4">Ribosomal protein L37ae</fullName>
    </submittedName>
</protein>
<dbReference type="GO" id="GO:0006412">
    <property type="term" value="P:translation"/>
    <property type="evidence" value="ECO:0007669"/>
    <property type="project" value="InterPro"/>
</dbReference>
<dbReference type="PANTHER" id="PTHR48129:SF1">
    <property type="entry name" value="LARGE RIBOSOMAL SUBUNIT PROTEIN EL43"/>
    <property type="match status" value="1"/>
</dbReference>
<evidence type="ECO:0000256" key="2">
    <source>
        <dbReference type="ARBA" id="ARBA00022980"/>
    </source>
</evidence>
<comment type="similarity">
    <text evidence="1">Belongs to the eukaryotic ribosomal protein eL43 family.</text>
</comment>
<dbReference type="InterPro" id="IPR050522">
    <property type="entry name" value="Ribosomal_protein_eL43"/>
</dbReference>
<organism evidence="4 5">
    <name type="scientific">Schizopora paradoxa</name>
    <dbReference type="NCBI Taxonomy" id="27342"/>
    <lineage>
        <taxon>Eukaryota</taxon>
        <taxon>Fungi</taxon>
        <taxon>Dikarya</taxon>
        <taxon>Basidiomycota</taxon>
        <taxon>Agaricomycotina</taxon>
        <taxon>Agaricomycetes</taxon>
        <taxon>Hymenochaetales</taxon>
        <taxon>Schizoporaceae</taxon>
        <taxon>Schizopora</taxon>
    </lineage>
</organism>
<dbReference type="PANTHER" id="PTHR48129">
    <property type="entry name" value="60S RIBOSOMAL PROTEIN L37A"/>
    <property type="match status" value="1"/>
</dbReference>
<keyword evidence="5" id="KW-1185">Reference proteome</keyword>
<dbReference type="NCBIfam" id="TIGR00280">
    <property type="entry name" value="eL43_euk_arch"/>
    <property type="match status" value="1"/>
</dbReference>
<dbReference type="SUPFAM" id="SSF57829">
    <property type="entry name" value="Zn-binding ribosomal proteins"/>
    <property type="match status" value="1"/>
</dbReference>
<dbReference type="Proteomes" id="UP000053477">
    <property type="component" value="Unassembled WGS sequence"/>
</dbReference>
<dbReference type="GO" id="GO:1990904">
    <property type="term" value="C:ribonucleoprotein complex"/>
    <property type="evidence" value="ECO:0007669"/>
    <property type="project" value="UniProtKB-KW"/>
</dbReference>
<dbReference type="GO" id="GO:0003735">
    <property type="term" value="F:structural constituent of ribosome"/>
    <property type="evidence" value="ECO:0007669"/>
    <property type="project" value="InterPro"/>
</dbReference>
<reference evidence="4 5" key="1">
    <citation type="submission" date="2015-04" db="EMBL/GenBank/DDBJ databases">
        <title>Complete genome sequence of Schizopora paradoxa KUC8140, a cosmopolitan wood degrader in East Asia.</title>
        <authorList>
            <consortium name="DOE Joint Genome Institute"/>
            <person name="Min B."/>
            <person name="Park H."/>
            <person name="Jang Y."/>
            <person name="Kim J.-J."/>
            <person name="Kim K.H."/>
            <person name="Pangilinan J."/>
            <person name="Lipzen A."/>
            <person name="Riley R."/>
            <person name="Grigoriev I.V."/>
            <person name="Spatafora J.W."/>
            <person name="Choi I.-G."/>
        </authorList>
    </citation>
    <scope>NUCLEOTIDE SEQUENCE [LARGE SCALE GENOMIC DNA]</scope>
    <source>
        <strain evidence="4 5">KUC8140</strain>
    </source>
</reference>
<dbReference type="AlphaFoldDB" id="A0A0H2RYK9"/>
<dbReference type="FunCoup" id="A0A0H2RYK9">
    <property type="interactions" value="494"/>
</dbReference>
<dbReference type="InParanoid" id="A0A0H2RYK9"/>
<keyword evidence="2 4" id="KW-0689">Ribosomal protein</keyword>
<dbReference type="GO" id="GO:0005840">
    <property type="term" value="C:ribosome"/>
    <property type="evidence" value="ECO:0007669"/>
    <property type="project" value="UniProtKB-KW"/>
</dbReference>
<keyword evidence="3" id="KW-0687">Ribonucleoprotein</keyword>
<evidence type="ECO:0000313" key="5">
    <source>
        <dbReference type="Proteomes" id="UP000053477"/>
    </source>
</evidence>
<dbReference type="InterPro" id="IPR011332">
    <property type="entry name" value="Ribosomal_zn-bd"/>
</dbReference>
<gene>
    <name evidence="4" type="ORF">SCHPADRAFT_903247</name>
</gene>
<dbReference type="STRING" id="27342.A0A0H2RYK9"/>
<accession>A0A0H2RYK9</accession>
<name>A0A0H2RYK9_9AGAM</name>
<dbReference type="InterPro" id="IPR002674">
    <property type="entry name" value="Ribosomal_eL43"/>
</dbReference>
<sequence length="76" mass="8491">RYGASLRKEIKKMEIQQHARYSCTFCGKESVKRTAVGIWKCKACKKVIAGGAWTVATPSGTTMRSTIRRLRDLAEA</sequence>
<feature type="non-terminal residue" evidence="4">
    <location>
        <position position="1"/>
    </location>
</feature>
<proteinExistence type="inferred from homology"/>
<evidence type="ECO:0000256" key="1">
    <source>
        <dbReference type="ARBA" id="ARBA00008672"/>
    </source>
</evidence>
<dbReference type="InterPro" id="IPR011331">
    <property type="entry name" value="Ribosomal_eL37/eL43"/>
</dbReference>